<dbReference type="InterPro" id="IPR035892">
    <property type="entry name" value="C2_domain_sf"/>
</dbReference>
<evidence type="ECO:0000256" key="2">
    <source>
        <dbReference type="SAM" id="MobiDB-lite"/>
    </source>
</evidence>
<sequence length="450" mass="52538">MHKSQIVRPKPDCQSEIHSERACKKFISLCVKIVEARININVATLGSMKLYCKINSDQIEWKTHSLSGSNPKWNATYEFRIKESSSLKVVVHHKEMIFGEKEVGSCDINVKEVSQGRFSNWWSLQNLKGDTIGSIMLKFEGEIDRRYTDSSMFGVVSTHSTNNSVDIKEEFSKKNDFNKLSNKSLRNDTKLKLPRSDQRRSETEEREREDSLEISDSRRKLDQETRIKIKEEKVKECLYRINKQAQNLVNEKNEIQILKQNLSKREDFLAQEKLRVSKERNYINEERKKLEAFKEQLNVNYAQLKQDKYKAQAHMKLLEATKNRLNKTSLQITKHRNKLNVLEMKRKESFNTLDSHKENLDLKMKKEDFETKQYQIQRNGNSKILGDLTIRLEPCCEPEIDNNVSRSVISLSECVRPIEHEEDSPLSFDGGSDEDVNLIDDNTIDQINSN</sequence>
<dbReference type="SMART" id="SM00239">
    <property type="entry name" value="C2"/>
    <property type="match status" value="1"/>
</dbReference>
<dbReference type="Gene3D" id="2.60.40.150">
    <property type="entry name" value="C2 domain"/>
    <property type="match status" value="1"/>
</dbReference>
<evidence type="ECO:0000256" key="1">
    <source>
        <dbReference type="SAM" id="Coils"/>
    </source>
</evidence>
<organism evidence="4 5">
    <name type="scientific">Blepharisma stoltei</name>
    <dbReference type="NCBI Taxonomy" id="1481888"/>
    <lineage>
        <taxon>Eukaryota</taxon>
        <taxon>Sar</taxon>
        <taxon>Alveolata</taxon>
        <taxon>Ciliophora</taxon>
        <taxon>Postciliodesmatophora</taxon>
        <taxon>Heterotrichea</taxon>
        <taxon>Heterotrichida</taxon>
        <taxon>Blepharismidae</taxon>
        <taxon>Blepharisma</taxon>
    </lineage>
</organism>
<keyword evidence="1" id="KW-0175">Coiled coil</keyword>
<keyword evidence="5" id="KW-1185">Reference proteome</keyword>
<dbReference type="InterPro" id="IPR000008">
    <property type="entry name" value="C2_dom"/>
</dbReference>
<name>A0AAU9IZD8_9CILI</name>
<dbReference type="Pfam" id="PF00168">
    <property type="entry name" value="C2"/>
    <property type="match status" value="1"/>
</dbReference>
<accession>A0AAU9IZD8</accession>
<reference evidence="4" key="1">
    <citation type="submission" date="2021-09" db="EMBL/GenBank/DDBJ databases">
        <authorList>
            <consortium name="AG Swart"/>
            <person name="Singh M."/>
            <person name="Singh A."/>
            <person name="Seah K."/>
            <person name="Emmerich C."/>
        </authorList>
    </citation>
    <scope>NUCLEOTIDE SEQUENCE</scope>
    <source>
        <strain evidence="4">ATCC30299</strain>
    </source>
</reference>
<feature type="region of interest" description="Disordered" evidence="2">
    <location>
        <begin position="422"/>
        <end position="450"/>
    </location>
</feature>
<feature type="region of interest" description="Disordered" evidence="2">
    <location>
        <begin position="188"/>
        <end position="217"/>
    </location>
</feature>
<dbReference type="AlphaFoldDB" id="A0AAU9IZD8"/>
<dbReference type="Proteomes" id="UP001162131">
    <property type="component" value="Unassembled WGS sequence"/>
</dbReference>
<dbReference type="EMBL" id="CAJZBQ010000013">
    <property type="protein sequence ID" value="CAG9314891.1"/>
    <property type="molecule type" value="Genomic_DNA"/>
</dbReference>
<dbReference type="PROSITE" id="PS50004">
    <property type="entry name" value="C2"/>
    <property type="match status" value="1"/>
</dbReference>
<evidence type="ECO:0000259" key="3">
    <source>
        <dbReference type="PROSITE" id="PS50004"/>
    </source>
</evidence>
<evidence type="ECO:0000313" key="5">
    <source>
        <dbReference type="Proteomes" id="UP001162131"/>
    </source>
</evidence>
<comment type="caution">
    <text evidence="4">The sequence shown here is derived from an EMBL/GenBank/DDBJ whole genome shotgun (WGS) entry which is preliminary data.</text>
</comment>
<feature type="coiled-coil region" evidence="1">
    <location>
        <begin position="241"/>
        <end position="345"/>
    </location>
</feature>
<proteinExistence type="predicted"/>
<gene>
    <name evidence="4" type="ORF">BSTOLATCC_MIC12674</name>
</gene>
<dbReference type="SUPFAM" id="SSF49562">
    <property type="entry name" value="C2 domain (Calcium/lipid-binding domain, CaLB)"/>
    <property type="match status" value="1"/>
</dbReference>
<feature type="domain" description="C2" evidence="3">
    <location>
        <begin position="9"/>
        <end position="123"/>
    </location>
</feature>
<evidence type="ECO:0000313" key="4">
    <source>
        <dbReference type="EMBL" id="CAG9314891.1"/>
    </source>
</evidence>
<protein>
    <recommendedName>
        <fullName evidence="3">C2 domain-containing protein</fullName>
    </recommendedName>
</protein>